<dbReference type="PRINTS" id="PR00081">
    <property type="entry name" value="GDHRDH"/>
</dbReference>
<reference evidence="2" key="1">
    <citation type="journal article" date="2019" name="Beilstein J. Org. Chem.">
        <title>Nanangenines: drimane sesquiterpenoids as the dominant metabolite cohort of a novel Australian fungus, Aspergillus nanangensis.</title>
        <authorList>
            <person name="Lacey H.J."/>
            <person name="Gilchrist C.L.M."/>
            <person name="Crombie A."/>
            <person name="Kalaitzis J.A."/>
            <person name="Vuong D."/>
            <person name="Rutledge P.J."/>
            <person name="Turner P."/>
            <person name="Pitt J.I."/>
            <person name="Lacey E."/>
            <person name="Chooi Y.H."/>
            <person name="Piggott A.M."/>
        </authorList>
    </citation>
    <scope>NUCLEOTIDE SEQUENCE</scope>
    <source>
        <strain evidence="2">MST-FP2251</strain>
    </source>
</reference>
<dbReference type="InterPro" id="IPR036291">
    <property type="entry name" value="NAD(P)-bd_dom_sf"/>
</dbReference>
<name>A0AAD4CNW8_ASPNN</name>
<dbReference type="InterPro" id="IPR051468">
    <property type="entry name" value="Fungal_SecMetab_SDRs"/>
</dbReference>
<comment type="caution">
    <text evidence="2">The sequence shown here is derived from an EMBL/GenBank/DDBJ whole genome shotgun (WGS) entry which is preliminary data.</text>
</comment>
<evidence type="ECO:0000256" key="1">
    <source>
        <dbReference type="ARBA" id="ARBA00006484"/>
    </source>
</evidence>
<dbReference type="AlphaFoldDB" id="A0AAD4CNW8"/>
<dbReference type="InterPro" id="IPR002347">
    <property type="entry name" value="SDR_fam"/>
</dbReference>
<dbReference type="PANTHER" id="PTHR43544:SF32">
    <property type="entry name" value="CHAIN DEHYDROGENASE, PUTATIVE (AFU_ORTHOLOGUE AFUA_5G01530)-RELATED"/>
    <property type="match status" value="1"/>
</dbReference>
<dbReference type="GO" id="GO:0016491">
    <property type="term" value="F:oxidoreductase activity"/>
    <property type="evidence" value="ECO:0007669"/>
    <property type="project" value="TreeGrafter"/>
</dbReference>
<dbReference type="GO" id="GO:0005737">
    <property type="term" value="C:cytoplasm"/>
    <property type="evidence" value="ECO:0007669"/>
    <property type="project" value="TreeGrafter"/>
</dbReference>
<dbReference type="Gene3D" id="3.40.50.720">
    <property type="entry name" value="NAD(P)-binding Rossmann-like Domain"/>
    <property type="match status" value="1"/>
</dbReference>
<organism evidence="2 3">
    <name type="scientific">Aspergillus nanangensis</name>
    <dbReference type="NCBI Taxonomy" id="2582783"/>
    <lineage>
        <taxon>Eukaryota</taxon>
        <taxon>Fungi</taxon>
        <taxon>Dikarya</taxon>
        <taxon>Ascomycota</taxon>
        <taxon>Pezizomycotina</taxon>
        <taxon>Eurotiomycetes</taxon>
        <taxon>Eurotiomycetidae</taxon>
        <taxon>Eurotiales</taxon>
        <taxon>Aspergillaceae</taxon>
        <taxon>Aspergillus</taxon>
        <taxon>Aspergillus subgen. Circumdati</taxon>
    </lineage>
</organism>
<gene>
    <name evidence="2" type="ORF">FE257_006680</name>
</gene>
<dbReference type="GO" id="GO:0019748">
    <property type="term" value="P:secondary metabolic process"/>
    <property type="evidence" value="ECO:0007669"/>
    <property type="project" value="TreeGrafter"/>
</dbReference>
<dbReference type="Pfam" id="PF00106">
    <property type="entry name" value="adh_short"/>
    <property type="match status" value="1"/>
</dbReference>
<proteinExistence type="inferred from homology"/>
<sequence>MSSSSTVVLITGANSGIGYATAEVLAAESPNYHVILASRSLSNGKAALQAIEAACIVKGSLSVIQLDVTDRASIEAAAKQIDQQFGRLDVLINNAGIVSRNSSLKIAIEETFAVNVIGVALVAEAFTPLLLRSPCPYSLFMSSGLGSLSMATDPNAGSYSAPYNVYRMSKAALNMFVVQQYKELNKKGVKVFAVCPGLVRSNLRGKDEESVSESGIAGDPKESGRTILSVIEGRRDGDLGRFVHAGGVYAW</sequence>
<protein>
    <recommendedName>
        <fullName evidence="4">Short chain dehydrogenase/reductase</fullName>
    </recommendedName>
</protein>
<dbReference type="Proteomes" id="UP001194746">
    <property type="component" value="Unassembled WGS sequence"/>
</dbReference>
<evidence type="ECO:0000313" key="2">
    <source>
        <dbReference type="EMBL" id="KAF9890000.1"/>
    </source>
</evidence>
<reference evidence="2" key="2">
    <citation type="submission" date="2020-02" db="EMBL/GenBank/DDBJ databases">
        <authorList>
            <person name="Gilchrist C.L.M."/>
            <person name="Chooi Y.-H."/>
        </authorList>
    </citation>
    <scope>NUCLEOTIDE SEQUENCE</scope>
    <source>
        <strain evidence="2">MST-FP2251</strain>
    </source>
</reference>
<dbReference type="EMBL" id="VCAU01000030">
    <property type="protein sequence ID" value="KAF9890000.1"/>
    <property type="molecule type" value="Genomic_DNA"/>
</dbReference>
<evidence type="ECO:0008006" key="4">
    <source>
        <dbReference type="Google" id="ProtNLM"/>
    </source>
</evidence>
<keyword evidence="3" id="KW-1185">Reference proteome</keyword>
<comment type="similarity">
    <text evidence="1">Belongs to the short-chain dehydrogenases/reductases (SDR) family.</text>
</comment>
<evidence type="ECO:0000313" key="3">
    <source>
        <dbReference type="Proteomes" id="UP001194746"/>
    </source>
</evidence>
<dbReference type="PANTHER" id="PTHR43544">
    <property type="entry name" value="SHORT-CHAIN DEHYDROGENASE/REDUCTASE"/>
    <property type="match status" value="1"/>
</dbReference>
<dbReference type="SUPFAM" id="SSF51735">
    <property type="entry name" value="NAD(P)-binding Rossmann-fold domains"/>
    <property type="match status" value="1"/>
</dbReference>
<accession>A0AAD4CNW8</accession>